<evidence type="ECO:0000313" key="3">
    <source>
        <dbReference type="Proteomes" id="UP000248349"/>
    </source>
</evidence>
<name>A0A318Z7S7_9EURO</name>
<dbReference type="InterPro" id="IPR053143">
    <property type="entry name" value="Arylsulfate_ST"/>
</dbReference>
<keyword evidence="1" id="KW-0812">Transmembrane</keyword>
<organism evidence="2 3">
    <name type="scientific">Aspergillus saccharolyticus JOP 1030-1</name>
    <dbReference type="NCBI Taxonomy" id="1450539"/>
    <lineage>
        <taxon>Eukaryota</taxon>
        <taxon>Fungi</taxon>
        <taxon>Dikarya</taxon>
        <taxon>Ascomycota</taxon>
        <taxon>Pezizomycotina</taxon>
        <taxon>Eurotiomycetes</taxon>
        <taxon>Eurotiomycetidae</taxon>
        <taxon>Eurotiales</taxon>
        <taxon>Aspergillaceae</taxon>
        <taxon>Aspergillus</taxon>
        <taxon>Aspergillus subgen. Circumdati</taxon>
    </lineage>
</organism>
<dbReference type="OrthoDB" id="5427350at2759"/>
<keyword evidence="1" id="KW-0472">Membrane</keyword>
<dbReference type="PANTHER" id="PTHR35340:SF5">
    <property type="entry name" value="ASST-DOMAIN-CONTAINING PROTEIN"/>
    <property type="match status" value="1"/>
</dbReference>
<dbReference type="Pfam" id="PF14269">
    <property type="entry name" value="Arylsulfotran_2"/>
    <property type="match status" value="1"/>
</dbReference>
<dbReference type="SUPFAM" id="SSF50998">
    <property type="entry name" value="Quinoprotein alcohol dehydrogenase-like"/>
    <property type="match status" value="1"/>
</dbReference>
<dbReference type="InterPro" id="IPR039535">
    <property type="entry name" value="ASST-like"/>
</dbReference>
<dbReference type="AlphaFoldDB" id="A0A318Z7S7"/>
<sequence length="305" mass="34456">MSSGTRTLPCIHRVRSRPPGLYIAMIGAFVSLLYLFYIFAVPQLRRLHLRTDLSWYDLGLYGFGPSQDYVSFDYESPVVQISEGGAGSDPQFTFLAPRGDSVVQPGPMILDSRGELVWMKHNWEITQDFKVQRYQDTDYLTYWEGDEVEARGYGAWYMLDSTYTQRYVITPIGSYGGDLHEFNITPQGTALVTIYDPVLADLTSIGGPELGWIYDGVFQEIDIATGELIFEWRASKHYPINSTYETLGKAGATRSSAFDYFHINSVDKDDHGNYNILARHTHTVSCIDKDSGVVLWTLGGKLNDF</sequence>
<reference evidence="2 3" key="1">
    <citation type="submission" date="2016-12" db="EMBL/GenBank/DDBJ databases">
        <title>The genomes of Aspergillus section Nigri reveals drivers in fungal speciation.</title>
        <authorList>
            <consortium name="DOE Joint Genome Institute"/>
            <person name="Vesth T.C."/>
            <person name="Nybo J."/>
            <person name="Theobald S."/>
            <person name="Brandl J."/>
            <person name="Frisvad J.C."/>
            <person name="Nielsen K.F."/>
            <person name="Lyhne E.K."/>
            <person name="Kogle M.E."/>
            <person name="Kuo A."/>
            <person name="Riley R."/>
            <person name="Clum A."/>
            <person name="Nolan M."/>
            <person name="Lipzen A."/>
            <person name="Salamov A."/>
            <person name="Henrissat B."/>
            <person name="Wiebenga A."/>
            <person name="De Vries R.P."/>
            <person name="Grigoriev I.V."/>
            <person name="Mortensen U.H."/>
            <person name="Andersen M.R."/>
            <person name="Baker S.E."/>
        </authorList>
    </citation>
    <scope>NUCLEOTIDE SEQUENCE [LARGE SCALE GENOMIC DNA]</scope>
    <source>
        <strain evidence="2 3">JOP 1030-1</strain>
    </source>
</reference>
<dbReference type="STRING" id="1450539.A0A318Z7S7"/>
<gene>
    <name evidence="2" type="ORF">BP01DRAFT_385368</name>
</gene>
<feature type="transmembrane region" description="Helical" evidence="1">
    <location>
        <begin position="20"/>
        <end position="40"/>
    </location>
</feature>
<evidence type="ECO:0000313" key="2">
    <source>
        <dbReference type="EMBL" id="PYH42484.1"/>
    </source>
</evidence>
<dbReference type="GeneID" id="37078819"/>
<keyword evidence="1" id="KW-1133">Transmembrane helix</keyword>
<evidence type="ECO:0008006" key="4">
    <source>
        <dbReference type="Google" id="ProtNLM"/>
    </source>
</evidence>
<dbReference type="EMBL" id="KZ821251">
    <property type="protein sequence ID" value="PYH42484.1"/>
    <property type="molecule type" value="Genomic_DNA"/>
</dbReference>
<dbReference type="Proteomes" id="UP000248349">
    <property type="component" value="Unassembled WGS sequence"/>
</dbReference>
<protein>
    <recommendedName>
        <fullName evidence="4">Arylsulfotransferase</fullName>
    </recommendedName>
</protein>
<dbReference type="RefSeq" id="XP_025428466.1">
    <property type="nucleotide sequence ID" value="XM_025577590.1"/>
</dbReference>
<keyword evidence="3" id="KW-1185">Reference proteome</keyword>
<accession>A0A318Z7S7</accession>
<evidence type="ECO:0000256" key="1">
    <source>
        <dbReference type="SAM" id="Phobius"/>
    </source>
</evidence>
<dbReference type="InterPro" id="IPR011047">
    <property type="entry name" value="Quinoprotein_ADH-like_sf"/>
</dbReference>
<proteinExistence type="predicted"/>
<dbReference type="PANTHER" id="PTHR35340">
    <property type="entry name" value="PQQ ENZYME REPEAT PROTEIN-RELATED"/>
    <property type="match status" value="1"/>
</dbReference>